<evidence type="ECO:0000313" key="2">
    <source>
        <dbReference type="EMBL" id="GAT55758.1"/>
    </source>
</evidence>
<gene>
    <name evidence="2" type="ORF">MCHLO_12488</name>
</gene>
<organism evidence="2 3">
    <name type="scientific">Mycena chlorophos</name>
    <name type="common">Agaric fungus</name>
    <name type="synonym">Agaricus chlorophos</name>
    <dbReference type="NCBI Taxonomy" id="658473"/>
    <lineage>
        <taxon>Eukaryota</taxon>
        <taxon>Fungi</taxon>
        <taxon>Dikarya</taxon>
        <taxon>Basidiomycota</taxon>
        <taxon>Agaricomycotina</taxon>
        <taxon>Agaricomycetes</taxon>
        <taxon>Agaricomycetidae</taxon>
        <taxon>Agaricales</taxon>
        <taxon>Marasmiineae</taxon>
        <taxon>Mycenaceae</taxon>
        <taxon>Mycena</taxon>
    </lineage>
</organism>
<feature type="compositionally biased region" description="Polar residues" evidence="1">
    <location>
        <begin position="1"/>
        <end position="10"/>
    </location>
</feature>
<protein>
    <submittedName>
        <fullName evidence="2">Uncharacterized protein</fullName>
    </submittedName>
</protein>
<feature type="region of interest" description="Disordered" evidence="1">
    <location>
        <begin position="52"/>
        <end position="90"/>
    </location>
</feature>
<feature type="compositionally biased region" description="Low complexity" evidence="1">
    <location>
        <begin position="179"/>
        <end position="189"/>
    </location>
</feature>
<reference evidence="2" key="1">
    <citation type="submission" date="2014-09" db="EMBL/GenBank/DDBJ databases">
        <title>Genome sequence of the luminous mushroom Mycena chlorophos for searching fungal bioluminescence genes.</title>
        <authorList>
            <person name="Tanaka Y."/>
            <person name="Kasuga D."/>
            <person name="Oba Y."/>
            <person name="Hase S."/>
            <person name="Sato K."/>
            <person name="Oba Y."/>
            <person name="Sakakibara Y."/>
        </authorList>
    </citation>
    <scope>NUCLEOTIDE SEQUENCE</scope>
</reference>
<feature type="region of interest" description="Disordered" evidence="1">
    <location>
        <begin position="1"/>
        <end position="29"/>
    </location>
</feature>
<accession>A0ABQ0LXC0</accession>
<evidence type="ECO:0000256" key="1">
    <source>
        <dbReference type="SAM" id="MobiDB-lite"/>
    </source>
</evidence>
<dbReference type="EMBL" id="DF849130">
    <property type="protein sequence ID" value="GAT55758.1"/>
    <property type="molecule type" value="Genomic_DNA"/>
</dbReference>
<name>A0ABQ0LXC0_MYCCL</name>
<dbReference type="Proteomes" id="UP000815677">
    <property type="component" value="Unassembled WGS sequence"/>
</dbReference>
<keyword evidence="3" id="KW-1185">Reference proteome</keyword>
<proteinExistence type="predicted"/>
<sequence length="423" mass="46684">MPEQAYNCSSPAFGALGPYPDPRIGSNPRFKVSRVGSTGAVGLPIANAPSAALPRRLRRRSPFADRAASQWSPPRGGCQRTKTSKRPPGRCSAVSAAALGGLNRPSTQYHWARLLRAPPELARVMPKLRLGADDRATVSRATSEEAVEEELLSSSESPSPSSLSSSASSTASDVTLRNSSSSPSRPSSRADIEDNASITAALRSHRSNNELTPLFPSLDYAMRFHLYADEPLFGLVERLHLPDDPEDYNTMRDYGLDVVTGCLPEMSVERTQQFHDILVRFWRPRKDMLWRSIPEAITKVVALDASQLAFETVRNVDNEIVWRISVARLELIAHVIVATQQVLENLALFGSRDLTSTFNLDLKFKMLRVFDGCTDKTLVMTNFNTLKIRLAAVSLRFARKILGSQHGRCAEILDLPSDKSCLH</sequence>
<feature type="compositionally biased region" description="Low complexity" evidence="1">
    <location>
        <begin position="152"/>
        <end position="172"/>
    </location>
</feature>
<evidence type="ECO:0000313" key="3">
    <source>
        <dbReference type="Proteomes" id="UP000815677"/>
    </source>
</evidence>
<feature type="region of interest" description="Disordered" evidence="1">
    <location>
        <begin position="134"/>
        <end position="193"/>
    </location>
</feature>